<sequence length="183" mass="20535">MDNIDCESVPSSNIEEELTQCGDSSSSDSYSENRSHNLQVMLQVIKDYRPGGMVEFVAPPDFEDDCGLIHSLEVGSDEIIKGQHYNQSVDWWSFGVLLYEMLTGQSPFSGPDEDELSASICHQQPLLEKDPVIRLGSPGCPAGEVVEQPFFRSIDWPRLEKKELEPPFKPCMVCETNFQRSDA</sequence>
<evidence type="ECO:0000256" key="4">
    <source>
        <dbReference type="ARBA" id="ARBA00022777"/>
    </source>
</evidence>
<feature type="domain" description="Protein kinase" evidence="7">
    <location>
        <begin position="1"/>
        <end position="183"/>
    </location>
</feature>
<dbReference type="InterPro" id="IPR000961">
    <property type="entry name" value="AGC-kinase_C"/>
</dbReference>
<gene>
    <name evidence="9" type="ORF">J437_LFUL019129</name>
</gene>
<keyword evidence="5" id="KW-0067">ATP-binding</keyword>
<keyword evidence="10" id="KW-1185">Reference proteome</keyword>
<evidence type="ECO:0000259" key="7">
    <source>
        <dbReference type="PROSITE" id="PS50011"/>
    </source>
</evidence>
<dbReference type="GO" id="GO:0004674">
    <property type="term" value="F:protein serine/threonine kinase activity"/>
    <property type="evidence" value="ECO:0007669"/>
    <property type="project" value="UniProtKB-KW"/>
</dbReference>
<dbReference type="Gene3D" id="3.30.200.20">
    <property type="entry name" value="Phosphorylase Kinase, domain 1"/>
    <property type="match status" value="1"/>
</dbReference>
<dbReference type="Gene3D" id="1.10.510.10">
    <property type="entry name" value="Transferase(Phosphotransferase) domain 1"/>
    <property type="match status" value="2"/>
</dbReference>
<evidence type="ECO:0000256" key="5">
    <source>
        <dbReference type="ARBA" id="ARBA00022840"/>
    </source>
</evidence>
<evidence type="ECO:0000259" key="8">
    <source>
        <dbReference type="PROSITE" id="PS51285"/>
    </source>
</evidence>
<dbReference type="EMBL" id="KZ309724">
    <property type="protein sequence ID" value="KAG8239583.1"/>
    <property type="molecule type" value="Genomic_DNA"/>
</dbReference>
<dbReference type="GO" id="GO:0005524">
    <property type="term" value="F:ATP binding"/>
    <property type="evidence" value="ECO:0007669"/>
    <property type="project" value="UniProtKB-KW"/>
</dbReference>
<dbReference type="SUPFAM" id="SSF56112">
    <property type="entry name" value="Protein kinase-like (PK-like)"/>
    <property type="match status" value="1"/>
</dbReference>
<protein>
    <submittedName>
        <fullName evidence="9">Uncharacterized protein</fullName>
    </submittedName>
</protein>
<keyword evidence="3" id="KW-0547">Nucleotide-binding</keyword>
<dbReference type="OrthoDB" id="7420382at2759"/>
<evidence type="ECO:0000256" key="1">
    <source>
        <dbReference type="ARBA" id="ARBA00022527"/>
    </source>
</evidence>
<evidence type="ECO:0000256" key="6">
    <source>
        <dbReference type="SAM" id="MobiDB-lite"/>
    </source>
</evidence>
<dbReference type="AlphaFoldDB" id="A0A8K0PC99"/>
<keyword evidence="2" id="KW-0808">Transferase</keyword>
<name>A0A8K0PC99_LADFU</name>
<reference evidence="9" key="2">
    <citation type="submission" date="2017-10" db="EMBL/GenBank/DDBJ databases">
        <title>Ladona fulva Genome sequencing and assembly.</title>
        <authorList>
            <person name="Murali S."/>
            <person name="Richards S."/>
            <person name="Bandaranaike D."/>
            <person name="Bellair M."/>
            <person name="Blankenburg K."/>
            <person name="Chao H."/>
            <person name="Dinh H."/>
            <person name="Doddapaneni H."/>
            <person name="Dugan-Rocha S."/>
            <person name="Elkadiri S."/>
            <person name="Gnanaolivu R."/>
            <person name="Hernandez B."/>
            <person name="Skinner E."/>
            <person name="Javaid M."/>
            <person name="Lee S."/>
            <person name="Li M."/>
            <person name="Ming W."/>
            <person name="Munidasa M."/>
            <person name="Muniz J."/>
            <person name="Nguyen L."/>
            <person name="Hughes D."/>
            <person name="Osuji N."/>
            <person name="Pu L.-L."/>
            <person name="Puazo M."/>
            <person name="Qu C."/>
            <person name="Quiroz J."/>
            <person name="Raj R."/>
            <person name="Weissenberger G."/>
            <person name="Xin Y."/>
            <person name="Zou X."/>
            <person name="Han Y."/>
            <person name="Worley K."/>
            <person name="Muzny D."/>
            <person name="Gibbs R."/>
        </authorList>
    </citation>
    <scope>NUCLEOTIDE SEQUENCE</scope>
    <source>
        <strain evidence="9">Sampled in the wild</strain>
    </source>
</reference>
<dbReference type="PROSITE" id="PS50011">
    <property type="entry name" value="PROTEIN_KINASE_DOM"/>
    <property type="match status" value="1"/>
</dbReference>
<evidence type="ECO:0000313" key="9">
    <source>
        <dbReference type="EMBL" id="KAG8239583.1"/>
    </source>
</evidence>
<proteinExistence type="predicted"/>
<evidence type="ECO:0000313" key="10">
    <source>
        <dbReference type="Proteomes" id="UP000792457"/>
    </source>
</evidence>
<comment type="caution">
    <text evidence="9">The sequence shown here is derived from an EMBL/GenBank/DDBJ whole genome shotgun (WGS) entry which is preliminary data.</text>
</comment>
<feature type="domain" description="AGC-kinase C-terminal" evidence="8">
    <location>
        <begin position="152"/>
        <end position="183"/>
    </location>
</feature>
<dbReference type="Pfam" id="PF00069">
    <property type="entry name" value="Pkinase"/>
    <property type="match status" value="1"/>
</dbReference>
<keyword evidence="1" id="KW-0723">Serine/threonine-protein kinase</keyword>
<keyword evidence="4" id="KW-0418">Kinase</keyword>
<reference evidence="9" key="1">
    <citation type="submission" date="2013-04" db="EMBL/GenBank/DDBJ databases">
        <authorList>
            <person name="Qu J."/>
            <person name="Murali S.C."/>
            <person name="Bandaranaike D."/>
            <person name="Bellair M."/>
            <person name="Blankenburg K."/>
            <person name="Chao H."/>
            <person name="Dinh H."/>
            <person name="Doddapaneni H."/>
            <person name="Downs B."/>
            <person name="Dugan-Rocha S."/>
            <person name="Elkadiri S."/>
            <person name="Gnanaolivu R.D."/>
            <person name="Hernandez B."/>
            <person name="Javaid M."/>
            <person name="Jayaseelan J.C."/>
            <person name="Lee S."/>
            <person name="Li M."/>
            <person name="Ming W."/>
            <person name="Munidasa M."/>
            <person name="Muniz J."/>
            <person name="Nguyen L."/>
            <person name="Ongeri F."/>
            <person name="Osuji N."/>
            <person name="Pu L.-L."/>
            <person name="Puazo M."/>
            <person name="Qu C."/>
            <person name="Quiroz J."/>
            <person name="Raj R."/>
            <person name="Weissenberger G."/>
            <person name="Xin Y."/>
            <person name="Zou X."/>
            <person name="Han Y."/>
            <person name="Richards S."/>
            <person name="Worley K."/>
            <person name="Muzny D."/>
            <person name="Gibbs R."/>
        </authorList>
    </citation>
    <scope>NUCLEOTIDE SEQUENCE</scope>
    <source>
        <strain evidence="9">Sampled in the wild</strain>
    </source>
</reference>
<feature type="region of interest" description="Disordered" evidence="6">
    <location>
        <begin position="1"/>
        <end position="33"/>
    </location>
</feature>
<organism evidence="9 10">
    <name type="scientific">Ladona fulva</name>
    <name type="common">Scarce chaser dragonfly</name>
    <name type="synonym">Libellula fulva</name>
    <dbReference type="NCBI Taxonomy" id="123851"/>
    <lineage>
        <taxon>Eukaryota</taxon>
        <taxon>Metazoa</taxon>
        <taxon>Ecdysozoa</taxon>
        <taxon>Arthropoda</taxon>
        <taxon>Hexapoda</taxon>
        <taxon>Insecta</taxon>
        <taxon>Pterygota</taxon>
        <taxon>Palaeoptera</taxon>
        <taxon>Odonata</taxon>
        <taxon>Epiprocta</taxon>
        <taxon>Anisoptera</taxon>
        <taxon>Libelluloidea</taxon>
        <taxon>Libellulidae</taxon>
        <taxon>Ladona</taxon>
    </lineage>
</organism>
<dbReference type="PANTHER" id="PTHR24351">
    <property type="entry name" value="RIBOSOMAL PROTEIN S6 KINASE"/>
    <property type="match status" value="1"/>
</dbReference>
<dbReference type="InterPro" id="IPR000719">
    <property type="entry name" value="Prot_kinase_dom"/>
</dbReference>
<dbReference type="InterPro" id="IPR011009">
    <property type="entry name" value="Kinase-like_dom_sf"/>
</dbReference>
<dbReference type="PROSITE" id="PS51285">
    <property type="entry name" value="AGC_KINASE_CTER"/>
    <property type="match status" value="1"/>
</dbReference>
<evidence type="ECO:0000256" key="3">
    <source>
        <dbReference type="ARBA" id="ARBA00022741"/>
    </source>
</evidence>
<dbReference type="Proteomes" id="UP000792457">
    <property type="component" value="Unassembled WGS sequence"/>
</dbReference>
<evidence type="ECO:0000256" key="2">
    <source>
        <dbReference type="ARBA" id="ARBA00022679"/>
    </source>
</evidence>
<accession>A0A8K0PC99</accession>